<dbReference type="Proteomes" id="UP000464624">
    <property type="component" value="Chromosome"/>
</dbReference>
<evidence type="ECO:0000256" key="7">
    <source>
        <dbReference type="RuleBase" id="RU366058"/>
    </source>
</evidence>
<comment type="similarity">
    <text evidence="2 7">Belongs to the TVP38/TMEM64 family.</text>
</comment>
<evidence type="ECO:0000256" key="6">
    <source>
        <dbReference type="ARBA" id="ARBA00023136"/>
    </source>
</evidence>
<keyword evidence="6 7" id="KW-0472">Membrane</keyword>
<proteinExistence type="inferred from homology"/>
<dbReference type="PANTHER" id="PTHR12677">
    <property type="entry name" value="GOLGI APPARATUS MEMBRANE PROTEIN TVP38-RELATED"/>
    <property type="match status" value="1"/>
</dbReference>
<feature type="transmembrane region" description="Helical" evidence="7">
    <location>
        <begin position="195"/>
        <end position="214"/>
    </location>
</feature>
<dbReference type="RefSeq" id="WP_085198092.1">
    <property type="nucleotide sequence ID" value="NZ_AP022314.1"/>
</dbReference>
<dbReference type="EMBL" id="AP022314">
    <property type="protein sequence ID" value="BBU24270.1"/>
    <property type="molecule type" value="Genomic_DNA"/>
</dbReference>
<organism evidence="9 10">
    <name type="scientific">Mycobacterium xenopi</name>
    <dbReference type="NCBI Taxonomy" id="1789"/>
    <lineage>
        <taxon>Bacteria</taxon>
        <taxon>Bacillati</taxon>
        <taxon>Actinomycetota</taxon>
        <taxon>Actinomycetes</taxon>
        <taxon>Mycobacteriales</taxon>
        <taxon>Mycobacteriaceae</taxon>
        <taxon>Mycobacterium</taxon>
    </lineage>
</organism>
<gene>
    <name evidence="9" type="ORF">MYXE_40600</name>
</gene>
<dbReference type="KEGG" id="mxe:MYXE_40600"/>
<feature type="transmembrane region" description="Helical" evidence="7">
    <location>
        <begin position="81"/>
        <end position="105"/>
    </location>
</feature>
<dbReference type="Pfam" id="PF09335">
    <property type="entry name" value="VTT_dom"/>
    <property type="match status" value="1"/>
</dbReference>
<evidence type="ECO:0000256" key="3">
    <source>
        <dbReference type="ARBA" id="ARBA00022475"/>
    </source>
</evidence>
<accession>A0AAD1H4V5</accession>
<evidence type="ECO:0000256" key="5">
    <source>
        <dbReference type="ARBA" id="ARBA00022989"/>
    </source>
</evidence>
<evidence type="ECO:0000256" key="1">
    <source>
        <dbReference type="ARBA" id="ARBA00004651"/>
    </source>
</evidence>
<sequence length="239" mass="24782">MNHTSPVASRRRHILRLALFAGVLFVVFYLVAVKQVIDVAALRRAISATGPVAPLAYVVVSAGLGAVFVPGPVLAAGSGFLFGPLLGIAVTLGATVGTAVVASFVGRRAGRDSARALLGTQHAERLDALIDRGGLWAVVGQRFVPGISDALASYAFGAFGVPSWQMAVGSFVGSVPRAFVYTALGASIAERSKPLAYAAIVVWCVTAVVGVDAARRGYRTWRAHHRPGSGRPDSDSDAC</sequence>
<dbReference type="AlphaFoldDB" id="A0AAD1H4V5"/>
<dbReference type="InterPro" id="IPR015414">
    <property type="entry name" value="TMEM64"/>
</dbReference>
<keyword evidence="3 7" id="KW-1003">Cell membrane</keyword>
<evidence type="ECO:0000256" key="2">
    <source>
        <dbReference type="ARBA" id="ARBA00008640"/>
    </source>
</evidence>
<evidence type="ECO:0000256" key="4">
    <source>
        <dbReference type="ARBA" id="ARBA00022692"/>
    </source>
</evidence>
<name>A0AAD1H4V5_MYCXE</name>
<dbReference type="GO" id="GO:0005886">
    <property type="term" value="C:plasma membrane"/>
    <property type="evidence" value="ECO:0007669"/>
    <property type="project" value="UniProtKB-SubCell"/>
</dbReference>
<protein>
    <recommendedName>
        <fullName evidence="7">TVP38/TMEM64 family membrane protein</fullName>
    </recommendedName>
</protein>
<feature type="transmembrane region" description="Helical" evidence="7">
    <location>
        <begin position="151"/>
        <end position="175"/>
    </location>
</feature>
<dbReference type="PANTHER" id="PTHR12677:SF58">
    <property type="entry name" value="TVP38_TMEM64 FAMILY MEMBRANE PROTEIN RV0625C"/>
    <property type="match status" value="1"/>
</dbReference>
<feature type="transmembrane region" description="Helical" evidence="7">
    <location>
        <begin position="45"/>
        <end position="69"/>
    </location>
</feature>
<feature type="domain" description="VTT" evidence="8">
    <location>
        <begin position="69"/>
        <end position="186"/>
    </location>
</feature>
<reference evidence="9 10" key="1">
    <citation type="submission" date="2019-12" db="EMBL/GenBank/DDBJ databases">
        <title>Complete genome sequence of Mycolicibacterium xenopi str. JCM15661T.</title>
        <authorList>
            <person name="Yoshida M."/>
            <person name="Fukano H."/>
            <person name="Asakura T."/>
            <person name="Hoshino Y."/>
        </authorList>
    </citation>
    <scope>NUCLEOTIDE SEQUENCE [LARGE SCALE GENOMIC DNA]</scope>
    <source>
        <strain evidence="9 10">JCM 15661T</strain>
    </source>
</reference>
<feature type="transmembrane region" description="Helical" evidence="7">
    <location>
        <begin position="14"/>
        <end position="33"/>
    </location>
</feature>
<keyword evidence="5 7" id="KW-1133">Transmembrane helix</keyword>
<comment type="subcellular location">
    <subcellularLocation>
        <location evidence="1 7">Cell membrane</location>
        <topology evidence="1 7">Multi-pass membrane protein</topology>
    </subcellularLocation>
</comment>
<evidence type="ECO:0000259" key="8">
    <source>
        <dbReference type="Pfam" id="PF09335"/>
    </source>
</evidence>
<evidence type="ECO:0000313" key="10">
    <source>
        <dbReference type="Proteomes" id="UP000464624"/>
    </source>
</evidence>
<keyword evidence="4 7" id="KW-0812">Transmembrane</keyword>
<evidence type="ECO:0000313" key="9">
    <source>
        <dbReference type="EMBL" id="BBU24270.1"/>
    </source>
</evidence>
<dbReference type="InterPro" id="IPR032816">
    <property type="entry name" value="VTT_dom"/>
</dbReference>